<dbReference type="EMBL" id="VKLS01000017">
    <property type="protein sequence ID" value="TSB43628.1"/>
    <property type="molecule type" value="Genomic_DNA"/>
</dbReference>
<organism evidence="1 2">
    <name type="scientific">Streptomyces benahoarensis</name>
    <dbReference type="NCBI Taxonomy" id="2595054"/>
    <lineage>
        <taxon>Bacteria</taxon>
        <taxon>Bacillati</taxon>
        <taxon>Actinomycetota</taxon>
        <taxon>Actinomycetes</taxon>
        <taxon>Kitasatosporales</taxon>
        <taxon>Streptomycetaceae</taxon>
        <taxon>Streptomyces</taxon>
    </lineage>
</organism>
<sequence length="65" mass="6876">MEVDGVTVEERPASKGVAHVLGLAPGERYAFASAGSCHTADGRPVEVNEMTLDAASYVLEYTFDS</sequence>
<dbReference type="AlphaFoldDB" id="A0A553ZQ75"/>
<comment type="caution">
    <text evidence="1">The sequence shown here is derived from an EMBL/GenBank/DDBJ whole genome shotgun (WGS) entry which is preliminary data.</text>
</comment>
<protein>
    <submittedName>
        <fullName evidence="1">Uncharacterized protein</fullName>
    </submittedName>
</protein>
<name>A0A553ZQ75_9ACTN</name>
<reference evidence="1 2" key="1">
    <citation type="submission" date="2019-07" db="EMBL/GenBank/DDBJ databases">
        <title>Draft genome for Streptomyces benahoarensis MZ03-48.</title>
        <authorList>
            <person name="Gonzalez-Pimentel J.L."/>
        </authorList>
    </citation>
    <scope>NUCLEOTIDE SEQUENCE [LARGE SCALE GENOMIC DNA]</scope>
    <source>
        <strain evidence="1 2">MZ03-48</strain>
    </source>
</reference>
<dbReference type="Proteomes" id="UP000320888">
    <property type="component" value="Unassembled WGS sequence"/>
</dbReference>
<gene>
    <name evidence="1" type="ORF">FNZ23_03270</name>
</gene>
<accession>A0A553ZQ75</accession>
<evidence type="ECO:0000313" key="2">
    <source>
        <dbReference type="Proteomes" id="UP000320888"/>
    </source>
</evidence>
<dbReference type="RefSeq" id="WP_143940382.1">
    <property type="nucleotide sequence ID" value="NZ_VKLS01000017.1"/>
</dbReference>
<evidence type="ECO:0000313" key="1">
    <source>
        <dbReference type="EMBL" id="TSB43628.1"/>
    </source>
</evidence>
<proteinExistence type="predicted"/>
<keyword evidence="2" id="KW-1185">Reference proteome</keyword>